<keyword evidence="2" id="KW-0012">Acyltransferase</keyword>
<protein>
    <submittedName>
        <fullName evidence="4">GNAT family N-acetyltransferase</fullName>
    </submittedName>
</protein>
<dbReference type="Gene3D" id="3.40.630.30">
    <property type="match status" value="1"/>
</dbReference>
<dbReference type="CDD" id="cd04301">
    <property type="entry name" value="NAT_SF"/>
    <property type="match status" value="1"/>
</dbReference>
<dbReference type="Proteomes" id="UP000553776">
    <property type="component" value="Unassembled WGS sequence"/>
</dbReference>
<evidence type="ECO:0000256" key="2">
    <source>
        <dbReference type="ARBA" id="ARBA00023315"/>
    </source>
</evidence>
<dbReference type="PANTHER" id="PTHR43877">
    <property type="entry name" value="AMINOALKYLPHOSPHONATE N-ACETYLTRANSFERASE-RELATED-RELATED"/>
    <property type="match status" value="1"/>
</dbReference>
<dbReference type="Pfam" id="PF00583">
    <property type="entry name" value="Acetyltransf_1"/>
    <property type="match status" value="1"/>
</dbReference>
<organism evidence="4 5">
    <name type="scientific">Cohnella xylanilytica</name>
    <dbReference type="NCBI Taxonomy" id="557555"/>
    <lineage>
        <taxon>Bacteria</taxon>
        <taxon>Bacillati</taxon>
        <taxon>Bacillota</taxon>
        <taxon>Bacilli</taxon>
        <taxon>Bacillales</taxon>
        <taxon>Paenibacillaceae</taxon>
        <taxon>Cohnella</taxon>
    </lineage>
</organism>
<feature type="domain" description="N-acetyltransferase" evidence="3">
    <location>
        <begin position="3"/>
        <end position="171"/>
    </location>
</feature>
<dbReference type="InterPro" id="IPR016181">
    <property type="entry name" value="Acyl_CoA_acyltransferase"/>
</dbReference>
<evidence type="ECO:0000259" key="3">
    <source>
        <dbReference type="PROSITE" id="PS51186"/>
    </source>
</evidence>
<dbReference type="RefSeq" id="WP_185138813.1">
    <property type="nucleotide sequence ID" value="NZ_JACJVR010000106.1"/>
</dbReference>
<proteinExistence type="predicted"/>
<evidence type="ECO:0000313" key="4">
    <source>
        <dbReference type="EMBL" id="MBB6694850.1"/>
    </source>
</evidence>
<sequence length="171" mass="19804">MTIRIRKAVLEDRGLLQEVGIETYYDTFKDDNSPDNMTAYLDKAFDLKQLEKELANPSSEFYWIYSDEEPAGYLKVNVDDAQTEAMGADSLEVERLYIRRKFHKQGLGKHLMNKAIEIATERGKAKVWLGVWENNENALAFYTKLGFVRTGAHSFYMGDDEQLDWIMTKTL</sequence>
<accession>A0A841UAA0</accession>
<dbReference type="InterPro" id="IPR050832">
    <property type="entry name" value="Bact_Acetyltransf"/>
</dbReference>
<keyword evidence="5" id="KW-1185">Reference proteome</keyword>
<evidence type="ECO:0000313" key="5">
    <source>
        <dbReference type="Proteomes" id="UP000553776"/>
    </source>
</evidence>
<gene>
    <name evidence="4" type="ORF">H7B90_25975</name>
</gene>
<evidence type="ECO:0000256" key="1">
    <source>
        <dbReference type="ARBA" id="ARBA00022679"/>
    </source>
</evidence>
<name>A0A841UAA0_9BACL</name>
<dbReference type="SUPFAM" id="SSF55729">
    <property type="entry name" value="Acyl-CoA N-acyltransferases (Nat)"/>
    <property type="match status" value="1"/>
</dbReference>
<dbReference type="AlphaFoldDB" id="A0A841UAA0"/>
<dbReference type="PANTHER" id="PTHR43877:SF2">
    <property type="entry name" value="AMINOALKYLPHOSPHONATE N-ACETYLTRANSFERASE-RELATED"/>
    <property type="match status" value="1"/>
</dbReference>
<reference evidence="4 5" key="1">
    <citation type="submission" date="2020-08" db="EMBL/GenBank/DDBJ databases">
        <title>Cohnella phylogeny.</title>
        <authorList>
            <person name="Dunlap C."/>
        </authorList>
    </citation>
    <scope>NUCLEOTIDE SEQUENCE [LARGE SCALE GENOMIC DNA]</scope>
    <source>
        <strain evidence="4 5">DSM 25239</strain>
    </source>
</reference>
<dbReference type="EMBL" id="JACJVR010000106">
    <property type="protein sequence ID" value="MBB6694850.1"/>
    <property type="molecule type" value="Genomic_DNA"/>
</dbReference>
<comment type="caution">
    <text evidence="4">The sequence shown here is derived from an EMBL/GenBank/DDBJ whole genome shotgun (WGS) entry which is preliminary data.</text>
</comment>
<dbReference type="PROSITE" id="PS51186">
    <property type="entry name" value="GNAT"/>
    <property type="match status" value="1"/>
</dbReference>
<dbReference type="InterPro" id="IPR000182">
    <property type="entry name" value="GNAT_dom"/>
</dbReference>
<dbReference type="GO" id="GO:0016747">
    <property type="term" value="F:acyltransferase activity, transferring groups other than amino-acyl groups"/>
    <property type="evidence" value="ECO:0007669"/>
    <property type="project" value="InterPro"/>
</dbReference>
<keyword evidence="1 4" id="KW-0808">Transferase</keyword>